<reference evidence="5 6" key="1">
    <citation type="submission" date="2014-06" db="EMBL/GenBank/DDBJ databases">
        <title>Evolutionary Origins and Diversification of the Mycorrhizal Mutualists.</title>
        <authorList>
            <consortium name="DOE Joint Genome Institute"/>
            <consortium name="Mycorrhizal Genomics Consortium"/>
            <person name="Kohler A."/>
            <person name="Kuo A."/>
            <person name="Nagy L.G."/>
            <person name="Floudas D."/>
            <person name="Copeland A."/>
            <person name="Barry K.W."/>
            <person name="Cichocki N."/>
            <person name="Veneault-Fourrey C."/>
            <person name="LaButti K."/>
            <person name="Lindquist E.A."/>
            <person name="Lipzen A."/>
            <person name="Lundell T."/>
            <person name="Morin E."/>
            <person name="Murat C."/>
            <person name="Riley R."/>
            <person name="Ohm R."/>
            <person name="Sun H."/>
            <person name="Tunlid A."/>
            <person name="Henrissat B."/>
            <person name="Grigoriev I.V."/>
            <person name="Hibbett D.S."/>
            <person name="Martin F."/>
        </authorList>
    </citation>
    <scope>NUCLEOTIDE SEQUENCE [LARGE SCALE GENOMIC DNA]</scope>
    <source>
        <strain evidence="5 6">SS14</strain>
    </source>
</reference>
<keyword evidence="2" id="KW-0479">Metal-binding</keyword>
<dbReference type="InterPro" id="IPR001878">
    <property type="entry name" value="Znf_CCHC"/>
</dbReference>
<proteinExistence type="predicted"/>
<dbReference type="GO" id="GO:0003676">
    <property type="term" value="F:nucleic acid binding"/>
    <property type="evidence" value="ECO:0007669"/>
    <property type="project" value="InterPro"/>
</dbReference>
<dbReference type="EMBL" id="KN837150">
    <property type="protein sequence ID" value="KIJ39707.1"/>
    <property type="molecule type" value="Genomic_DNA"/>
</dbReference>
<sequence length="313" mass="34295">MNPEVTAGPGPGDSTNMEADKLNFIWNSMMQLSSFSTTIAKSHQAWTEAVAALSRMAATPSTASPGNPPTIKFKEPTAFKGKPEEVEGFLYLIADGIAMQERAFTSHTQKVTYMGSYLADGAPKAWLTGIRKHSPQLLHDYDRFIAAFKPHFESSACEAFYKGLKDEIKDAFCIRAGGRPKTLDKLESEAISVDANLYARRLEKASRQAHNSQATPSMGSAPCFNTNSASSSSQYAPMEVNSVQTGHGRLTQEECECRMKENLCLYCGTAGHVIRSCPKIPPDRHQPQVSAILADPQDPQNSQQEKNFQSEAH</sequence>
<keyword evidence="2" id="KW-0863">Zinc-finger</keyword>
<evidence type="ECO:0000313" key="6">
    <source>
        <dbReference type="Proteomes" id="UP000054279"/>
    </source>
</evidence>
<name>A0A0C9VE75_SPHS4</name>
<dbReference type="Proteomes" id="UP000054279">
    <property type="component" value="Unassembled WGS sequence"/>
</dbReference>
<dbReference type="Gene3D" id="4.10.60.10">
    <property type="entry name" value="Zinc finger, CCHC-type"/>
    <property type="match status" value="1"/>
</dbReference>
<feature type="region of interest" description="Disordered" evidence="3">
    <location>
        <begin position="204"/>
        <end position="223"/>
    </location>
</feature>
<organism evidence="5 6">
    <name type="scientific">Sphaerobolus stellatus (strain SS14)</name>
    <dbReference type="NCBI Taxonomy" id="990650"/>
    <lineage>
        <taxon>Eukaryota</taxon>
        <taxon>Fungi</taxon>
        <taxon>Dikarya</taxon>
        <taxon>Basidiomycota</taxon>
        <taxon>Agaricomycotina</taxon>
        <taxon>Agaricomycetes</taxon>
        <taxon>Phallomycetidae</taxon>
        <taxon>Geastrales</taxon>
        <taxon>Sphaerobolaceae</taxon>
        <taxon>Sphaerobolus</taxon>
    </lineage>
</organism>
<dbReference type="InterPro" id="IPR036875">
    <property type="entry name" value="Znf_CCHC_sf"/>
</dbReference>
<feature type="compositionally biased region" description="Polar residues" evidence="3">
    <location>
        <begin position="208"/>
        <end position="223"/>
    </location>
</feature>
<dbReference type="HOGENOM" id="CLU_068937_0_0_1"/>
<gene>
    <name evidence="5" type="ORF">M422DRAFT_257531</name>
</gene>
<feature type="domain" description="CCHC-type" evidence="4">
    <location>
        <begin position="264"/>
        <end position="279"/>
    </location>
</feature>
<dbReference type="OrthoDB" id="3063221at2759"/>
<dbReference type="SUPFAM" id="SSF57756">
    <property type="entry name" value="Retrovirus zinc finger-like domains"/>
    <property type="match status" value="1"/>
</dbReference>
<feature type="region of interest" description="Disordered" evidence="3">
    <location>
        <begin position="281"/>
        <end position="313"/>
    </location>
</feature>
<keyword evidence="6" id="KW-1185">Reference proteome</keyword>
<evidence type="ECO:0000256" key="2">
    <source>
        <dbReference type="PROSITE-ProRule" id="PRU00047"/>
    </source>
</evidence>
<dbReference type="AlphaFoldDB" id="A0A0C9VE75"/>
<accession>A0A0C9VE75</accession>
<dbReference type="GO" id="GO:0008270">
    <property type="term" value="F:zinc ion binding"/>
    <property type="evidence" value="ECO:0007669"/>
    <property type="project" value="UniProtKB-KW"/>
</dbReference>
<evidence type="ECO:0000256" key="3">
    <source>
        <dbReference type="SAM" id="MobiDB-lite"/>
    </source>
</evidence>
<keyword evidence="1" id="KW-0507">mRNA processing</keyword>
<protein>
    <recommendedName>
        <fullName evidence="4">CCHC-type domain-containing protein</fullName>
    </recommendedName>
</protein>
<evidence type="ECO:0000313" key="5">
    <source>
        <dbReference type="EMBL" id="KIJ39707.1"/>
    </source>
</evidence>
<dbReference type="PROSITE" id="PS50158">
    <property type="entry name" value="ZF_CCHC"/>
    <property type="match status" value="1"/>
</dbReference>
<evidence type="ECO:0000256" key="1">
    <source>
        <dbReference type="ARBA" id="ARBA00022664"/>
    </source>
</evidence>
<evidence type="ECO:0000259" key="4">
    <source>
        <dbReference type="PROSITE" id="PS50158"/>
    </source>
</evidence>
<feature type="compositionally biased region" description="Polar residues" evidence="3">
    <location>
        <begin position="298"/>
        <end position="313"/>
    </location>
</feature>
<keyword evidence="2" id="KW-0862">Zinc</keyword>
<dbReference type="GO" id="GO:0006397">
    <property type="term" value="P:mRNA processing"/>
    <property type="evidence" value="ECO:0007669"/>
    <property type="project" value="UniProtKB-KW"/>
</dbReference>